<comment type="caution">
    <text evidence="1">The sequence shown here is derived from an EMBL/GenBank/DDBJ whole genome shotgun (WGS) entry which is preliminary data.</text>
</comment>
<gene>
    <name evidence="1" type="ORF">Dsin_005933</name>
</gene>
<dbReference type="EMBL" id="JANJYJ010000002">
    <property type="protein sequence ID" value="KAK3226071.1"/>
    <property type="molecule type" value="Genomic_DNA"/>
</dbReference>
<dbReference type="PANTHER" id="PTHR31973">
    <property type="entry name" value="POLYPROTEIN, PUTATIVE-RELATED"/>
    <property type="match status" value="1"/>
</dbReference>
<reference evidence="1" key="1">
    <citation type="journal article" date="2023" name="Plant J.">
        <title>Genome sequences and population genomics provide insights into the demographic history, inbreeding, and mutation load of two 'living fossil' tree species of Dipteronia.</title>
        <authorList>
            <person name="Feng Y."/>
            <person name="Comes H.P."/>
            <person name="Chen J."/>
            <person name="Zhu S."/>
            <person name="Lu R."/>
            <person name="Zhang X."/>
            <person name="Li P."/>
            <person name="Qiu J."/>
            <person name="Olsen K.M."/>
            <person name="Qiu Y."/>
        </authorList>
    </citation>
    <scope>NUCLEOTIDE SEQUENCE</scope>
    <source>
        <tissue evidence="1">Leaf</tissue>
    </source>
</reference>
<dbReference type="PANTHER" id="PTHR31973:SF187">
    <property type="entry name" value="MUTATOR TRANSPOSASE MUDRA PROTEIN"/>
    <property type="match status" value="1"/>
</dbReference>
<keyword evidence="2" id="KW-1185">Reference proteome</keyword>
<organism evidence="1 2">
    <name type="scientific">Dipteronia sinensis</name>
    <dbReference type="NCBI Taxonomy" id="43782"/>
    <lineage>
        <taxon>Eukaryota</taxon>
        <taxon>Viridiplantae</taxon>
        <taxon>Streptophyta</taxon>
        <taxon>Embryophyta</taxon>
        <taxon>Tracheophyta</taxon>
        <taxon>Spermatophyta</taxon>
        <taxon>Magnoliopsida</taxon>
        <taxon>eudicotyledons</taxon>
        <taxon>Gunneridae</taxon>
        <taxon>Pentapetalae</taxon>
        <taxon>rosids</taxon>
        <taxon>malvids</taxon>
        <taxon>Sapindales</taxon>
        <taxon>Sapindaceae</taxon>
        <taxon>Hippocastanoideae</taxon>
        <taxon>Acereae</taxon>
        <taxon>Dipteronia</taxon>
    </lineage>
</organism>
<protein>
    <submittedName>
        <fullName evidence="1">Uncharacterized protein</fullName>
    </submittedName>
</protein>
<dbReference type="AlphaFoldDB" id="A0AAE0EF59"/>
<evidence type="ECO:0000313" key="1">
    <source>
        <dbReference type="EMBL" id="KAK3226071.1"/>
    </source>
</evidence>
<sequence>MIRRNPCIPIDVLENELRTKYQVEVHMHRLYRAKQAALGSLKEDHARCYVWCAHAWDIEVKCDHATNNLSEAFNSWIGKLRNQHVLTLLENLPRKVIKRMHKRITECIHWSTELPPVVHRTLEKLRQEGRFLMILSLRFLMILARNGLLILDTILVAVVHGNLVVCHLTWPEIPNDKILPPIVKTKPRRPKVKRRREQGEFASSKVVQCTGCRGLGHNIRSCKKKSKGRSKPNKKKVLTVLMLAGRGNAQHI</sequence>
<accession>A0AAE0EF59</accession>
<proteinExistence type="predicted"/>
<name>A0AAE0EF59_9ROSI</name>
<evidence type="ECO:0000313" key="2">
    <source>
        <dbReference type="Proteomes" id="UP001281410"/>
    </source>
</evidence>
<dbReference type="Proteomes" id="UP001281410">
    <property type="component" value="Unassembled WGS sequence"/>
</dbReference>